<dbReference type="HAMAP" id="MF_02207">
    <property type="entry name" value="MreB"/>
    <property type="match status" value="1"/>
</dbReference>
<dbReference type="GO" id="GO:0000902">
    <property type="term" value="P:cell morphogenesis"/>
    <property type="evidence" value="ECO:0007669"/>
    <property type="project" value="InterPro"/>
</dbReference>
<dbReference type="STRING" id="1798652.A3A43_02150"/>
<dbReference type="InterPro" id="IPR004753">
    <property type="entry name" value="MreB"/>
</dbReference>
<dbReference type="CDD" id="cd10225">
    <property type="entry name" value="ASKHA_NBD_MreB-like"/>
    <property type="match status" value="1"/>
</dbReference>
<dbReference type="GO" id="GO:0008360">
    <property type="term" value="P:regulation of cell shape"/>
    <property type="evidence" value="ECO:0007669"/>
    <property type="project" value="UniProtKB-UniRule"/>
</dbReference>
<comment type="subunit">
    <text evidence="6">Forms polymers.</text>
</comment>
<comment type="caution">
    <text evidence="7">The sequence shown here is derived from an EMBL/GenBank/DDBJ whole genome shotgun (WGS) entry which is preliminary data.</text>
</comment>
<dbReference type="EMBL" id="MHLC01000003">
    <property type="protein sequence ID" value="OGZ01813.1"/>
    <property type="molecule type" value="Genomic_DNA"/>
</dbReference>
<feature type="binding site" evidence="6">
    <location>
        <begin position="18"/>
        <end position="20"/>
    </location>
    <ligand>
        <name>ATP</name>
        <dbReference type="ChEBI" id="CHEBI:30616"/>
    </ligand>
</feature>
<dbReference type="PRINTS" id="PR01652">
    <property type="entry name" value="SHAPEPROTEIN"/>
</dbReference>
<dbReference type="InterPro" id="IPR056546">
    <property type="entry name" value="MreB_MamK-like"/>
</dbReference>
<accession>A0A1G2CK78</accession>
<comment type="caution">
    <text evidence="6">Lacks conserved residue(s) required for the propagation of feature annotation.</text>
</comment>
<dbReference type="Gene3D" id="3.30.420.40">
    <property type="match status" value="3"/>
</dbReference>
<evidence type="ECO:0000313" key="8">
    <source>
        <dbReference type="Proteomes" id="UP000178495"/>
    </source>
</evidence>
<evidence type="ECO:0000256" key="4">
    <source>
        <dbReference type="ARBA" id="ARBA00022960"/>
    </source>
</evidence>
<dbReference type="NCBIfam" id="NF010539">
    <property type="entry name" value="PRK13927.1"/>
    <property type="match status" value="1"/>
</dbReference>
<evidence type="ECO:0000256" key="6">
    <source>
        <dbReference type="HAMAP-Rule" id="MF_02207"/>
    </source>
</evidence>
<feature type="binding site" evidence="6">
    <location>
        <begin position="292"/>
        <end position="295"/>
    </location>
    <ligand>
        <name>ATP</name>
        <dbReference type="ChEBI" id="CHEBI:30616"/>
    </ligand>
</feature>
<dbReference type="PANTHER" id="PTHR42749">
    <property type="entry name" value="CELL SHAPE-DETERMINING PROTEIN MREB"/>
    <property type="match status" value="1"/>
</dbReference>
<dbReference type="AlphaFoldDB" id="A0A1G2CK78"/>
<keyword evidence="2 6" id="KW-0547">Nucleotide-binding</keyword>
<keyword evidence="4 6" id="KW-0133">Cell shape</keyword>
<evidence type="ECO:0000313" key="7">
    <source>
        <dbReference type="EMBL" id="OGZ01813.1"/>
    </source>
</evidence>
<dbReference type="NCBIfam" id="TIGR00904">
    <property type="entry name" value="mreB"/>
    <property type="match status" value="1"/>
</dbReference>
<dbReference type="InterPro" id="IPR043129">
    <property type="entry name" value="ATPase_NBD"/>
</dbReference>
<keyword evidence="3 6" id="KW-0067">ATP-binding</keyword>
<comment type="subcellular location">
    <subcellularLocation>
        <location evidence="6">Cytoplasm</location>
    </subcellularLocation>
    <text evidence="6">Membrane-associated.</text>
</comment>
<dbReference type="GO" id="GO:0005524">
    <property type="term" value="F:ATP binding"/>
    <property type="evidence" value="ECO:0007669"/>
    <property type="project" value="UniProtKB-KW"/>
</dbReference>
<feature type="binding site" evidence="6">
    <location>
        <begin position="164"/>
        <end position="166"/>
    </location>
    <ligand>
        <name>ATP</name>
        <dbReference type="ChEBI" id="CHEBI:30616"/>
    </ligand>
</feature>
<dbReference type="PANTHER" id="PTHR42749:SF1">
    <property type="entry name" value="CELL SHAPE-DETERMINING PROTEIN MREB"/>
    <property type="match status" value="1"/>
</dbReference>
<dbReference type="Proteomes" id="UP000178495">
    <property type="component" value="Unassembled WGS sequence"/>
</dbReference>
<organism evidence="7 8">
    <name type="scientific">Candidatus Liptonbacteria bacterium RIFCSPLOWO2_01_FULL_56_20</name>
    <dbReference type="NCBI Taxonomy" id="1798652"/>
    <lineage>
        <taxon>Bacteria</taxon>
        <taxon>Candidatus Liptoniibacteriota</taxon>
    </lineage>
</organism>
<dbReference type="SUPFAM" id="SSF53067">
    <property type="entry name" value="Actin-like ATPase domain"/>
    <property type="match status" value="2"/>
</dbReference>
<protein>
    <recommendedName>
        <fullName evidence="6">Cell shape-determining protein MreB</fullName>
    </recommendedName>
</protein>
<gene>
    <name evidence="6" type="primary">mreB</name>
    <name evidence="7" type="ORF">A3A43_02150</name>
</gene>
<evidence type="ECO:0000256" key="5">
    <source>
        <dbReference type="ARBA" id="ARBA00023458"/>
    </source>
</evidence>
<reference evidence="7 8" key="1">
    <citation type="journal article" date="2016" name="Nat. Commun.">
        <title>Thousands of microbial genomes shed light on interconnected biogeochemical processes in an aquifer system.</title>
        <authorList>
            <person name="Anantharaman K."/>
            <person name="Brown C.T."/>
            <person name="Hug L.A."/>
            <person name="Sharon I."/>
            <person name="Castelle C.J."/>
            <person name="Probst A.J."/>
            <person name="Thomas B.C."/>
            <person name="Singh A."/>
            <person name="Wilkins M.J."/>
            <person name="Karaoz U."/>
            <person name="Brodie E.L."/>
            <person name="Williams K.H."/>
            <person name="Hubbard S.S."/>
            <person name="Banfield J.F."/>
        </authorList>
    </citation>
    <scope>NUCLEOTIDE SEQUENCE [LARGE SCALE GENOMIC DNA]</scope>
</reference>
<comment type="function">
    <text evidence="6">Forms membrane-associated dynamic filaments that are essential for cell shape determination. Acts by regulating cell wall synthesis and cell elongation, and thus cell shape. A feedback loop between cell geometry and MreB localization may maintain elongated cell shape by targeting cell wall growth to regions of negative cell wall curvature.</text>
</comment>
<evidence type="ECO:0000256" key="1">
    <source>
        <dbReference type="ARBA" id="ARBA00022490"/>
    </source>
</evidence>
<proteinExistence type="inferred from homology"/>
<evidence type="ECO:0000256" key="3">
    <source>
        <dbReference type="ARBA" id="ARBA00022840"/>
    </source>
</evidence>
<keyword evidence="1 6" id="KW-0963">Cytoplasm</keyword>
<dbReference type="GO" id="GO:0005737">
    <property type="term" value="C:cytoplasm"/>
    <property type="evidence" value="ECO:0007669"/>
    <property type="project" value="UniProtKB-SubCell"/>
</dbReference>
<dbReference type="Pfam" id="PF06723">
    <property type="entry name" value="MreB_Mbl"/>
    <property type="match status" value="1"/>
</dbReference>
<evidence type="ECO:0000256" key="2">
    <source>
        <dbReference type="ARBA" id="ARBA00022741"/>
    </source>
</evidence>
<sequence length="350" mass="37804">MARFFDFFFKDIGVDLGTANSLIYLRGRGLVVNEPSVAAVNHKTNQILAVGEEAKKMLGRTPAHISVIRPLVNGVISDFEMTQEILKHFLRRLRRGRSSFAAYRRGVLAIPNNLTEVERKSVEDAAMNAGCGKVYLVEEPVAAALGAGLPIDMPTASLIVDIGGGTTDIAVISMGGTVVARTLKIAGDKLNDDIIRLVRDEFKLVIGEPTAEFAKVTAGSAVPLDERIEVPIRGRDMGSGLPREVILKNGHVRMAINKSMRAIMDSIFEVIEATPPELVGDMLKQGIHLCGGGALLRGVDAMIEKEVGVPTAVTDDPLTCVVRGLGTIVDDFERHRELLDNPLKPLVINL</sequence>
<name>A0A1G2CK78_9BACT</name>
<comment type="similarity">
    <text evidence="5 6">Belongs to the FtsA/MreB family.</text>
</comment>